<organism evidence="2 3">
    <name type="scientific">Streptomyces chromofuscus</name>
    <dbReference type="NCBI Taxonomy" id="42881"/>
    <lineage>
        <taxon>Bacteria</taxon>
        <taxon>Bacillati</taxon>
        <taxon>Actinomycetota</taxon>
        <taxon>Actinomycetes</taxon>
        <taxon>Kitasatosporales</taxon>
        <taxon>Streptomycetaceae</taxon>
        <taxon>Streptomyces</taxon>
    </lineage>
</organism>
<evidence type="ECO:0000256" key="1">
    <source>
        <dbReference type="SAM" id="MobiDB-lite"/>
    </source>
</evidence>
<feature type="compositionally biased region" description="Pro residues" evidence="1">
    <location>
        <begin position="29"/>
        <end position="45"/>
    </location>
</feature>
<evidence type="ECO:0000313" key="2">
    <source>
        <dbReference type="EMBL" id="QOV43456.1"/>
    </source>
</evidence>
<evidence type="ECO:0000313" key="3">
    <source>
        <dbReference type="Proteomes" id="UP000594008"/>
    </source>
</evidence>
<dbReference type="KEGG" id="schf:IPT68_27560"/>
<sequence>MPLIPEEPQIHESAQGPRATPASGRTAPTPRPVPGPRPAAPPRPGRPGSLRPTPPAQRTGAVGPKPGPAGPAATATPAASAPAPAAASATPQIQLIPAPAAGALDAAEEAVDLLLESGRAPGDVLVITTGEPHPWAAHELSFGEASYWAQHDARDDVFYADAAVVDRAASRPVVVVAVNGGSDTIAATALPLALTRAGALLIVCGDPQQINSVLGVGV</sequence>
<dbReference type="RefSeq" id="WP_189698552.1">
    <property type="nucleotide sequence ID" value="NZ_BMTA01000009.1"/>
</dbReference>
<feature type="compositionally biased region" description="Low complexity" evidence="1">
    <location>
        <begin position="59"/>
        <end position="85"/>
    </location>
</feature>
<dbReference type="AlphaFoldDB" id="A0A7M2T472"/>
<keyword evidence="3" id="KW-1185">Reference proteome</keyword>
<gene>
    <name evidence="2" type="ORF">IPT68_27560</name>
</gene>
<dbReference type="EMBL" id="CP063374">
    <property type="protein sequence ID" value="QOV43456.1"/>
    <property type="molecule type" value="Genomic_DNA"/>
</dbReference>
<reference evidence="2 3" key="1">
    <citation type="submission" date="2020-10" db="EMBL/GenBank/DDBJ databases">
        <title>Streptomyces chromofuscus complate genome analysis.</title>
        <authorList>
            <person name="Anwar N."/>
        </authorList>
    </citation>
    <scope>NUCLEOTIDE SEQUENCE [LARGE SCALE GENOMIC DNA]</scope>
    <source>
        <strain evidence="2 3">DSM 40273</strain>
    </source>
</reference>
<feature type="region of interest" description="Disordered" evidence="1">
    <location>
        <begin position="1"/>
        <end position="85"/>
    </location>
</feature>
<proteinExistence type="predicted"/>
<accession>A0A7M2T472</accession>
<dbReference type="Proteomes" id="UP000594008">
    <property type="component" value="Chromosome"/>
</dbReference>
<protein>
    <submittedName>
        <fullName evidence="2">Uncharacterized protein</fullName>
    </submittedName>
</protein>
<name>A0A7M2T472_STRCW</name>